<reference evidence="3" key="1">
    <citation type="journal article" date="2014" name="Nat. Commun.">
        <title>The emerging biofuel crop Camelina sativa retains a highly undifferentiated hexaploid genome structure.</title>
        <authorList>
            <person name="Kagale S."/>
            <person name="Koh C."/>
            <person name="Nixon J."/>
            <person name="Bollina V."/>
            <person name="Clarke W.E."/>
            <person name="Tuteja R."/>
            <person name="Spillane C."/>
            <person name="Robinson S.J."/>
            <person name="Links M.G."/>
            <person name="Clarke C."/>
            <person name="Higgins E.E."/>
            <person name="Huebert T."/>
            <person name="Sharpe A.G."/>
            <person name="Parkin I.A."/>
        </authorList>
    </citation>
    <scope>NUCLEOTIDE SEQUENCE [LARGE SCALE GENOMIC DNA]</scope>
    <source>
        <strain evidence="3">cv. DH55</strain>
    </source>
</reference>
<dbReference type="PANTHER" id="PTHR31589:SF224">
    <property type="entry name" value="NEP-INTERACTING PROTEIN (DUF239)"/>
    <property type="match status" value="1"/>
</dbReference>
<evidence type="ECO:0000259" key="2">
    <source>
        <dbReference type="PROSITE" id="PS52045"/>
    </source>
</evidence>
<dbReference type="Gene3D" id="3.90.1320.10">
    <property type="entry name" value="Outer-capsid protein sigma 3, large lobe"/>
    <property type="match status" value="1"/>
</dbReference>
<dbReference type="Pfam" id="PF03080">
    <property type="entry name" value="Neprosin"/>
    <property type="match status" value="1"/>
</dbReference>
<dbReference type="InterPro" id="IPR053168">
    <property type="entry name" value="Glutamic_endopeptidase"/>
</dbReference>
<dbReference type="RefSeq" id="XP_010508319.1">
    <property type="nucleotide sequence ID" value="XM_010510017.2"/>
</dbReference>
<dbReference type="InterPro" id="IPR025521">
    <property type="entry name" value="Neprosin_propep"/>
</dbReference>
<proteinExistence type="predicted"/>
<feature type="domain" description="Neprosin PEP catalytic" evidence="2">
    <location>
        <begin position="151"/>
        <end position="404"/>
    </location>
</feature>
<evidence type="ECO:0000313" key="4">
    <source>
        <dbReference type="RefSeq" id="XP_010508319.1"/>
    </source>
</evidence>
<dbReference type="GeneID" id="104784912"/>
<dbReference type="Proteomes" id="UP000694864">
    <property type="component" value="Chromosome 5"/>
</dbReference>
<organism evidence="3 4">
    <name type="scientific">Camelina sativa</name>
    <name type="common">False flax</name>
    <name type="synonym">Myagrum sativum</name>
    <dbReference type="NCBI Taxonomy" id="90675"/>
    <lineage>
        <taxon>Eukaryota</taxon>
        <taxon>Viridiplantae</taxon>
        <taxon>Streptophyta</taxon>
        <taxon>Embryophyta</taxon>
        <taxon>Tracheophyta</taxon>
        <taxon>Spermatophyta</taxon>
        <taxon>Magnoliopsida</taxon>
        <taxon>eudicotyledons</taxon>
        <taxon>Gunneridae</taxon>
        <taxon>Pentapetalae</taxon>
        <taxon>rosids</taxon>
        <taxon>malvids</taxon>
        <taxon>Brassicales</taxon>
        <taxon>Brassicaceae</taxon>
        <taxon>Camelineae</taxon>
        <taxon>Camelina</taxon>
    </lineage>
</organism>
<keyword evidence="1" id="KW-0732">Signal</keyword>
<dbReference type="Pfam" id="PF14365">
    <property type="entry name" value="Neprosin_AP"/>
    <property type="match status" value="1"/>
</dbReference>
<dbReference type="InterPro" id="IPR004314">
    <property type="entry name" value="Neprosin"/>
</dbReference>
<evidence type="ECO:0000256" key="1">
    <source>
        <dbReference type="SAM" id="SignalP"/>
    </source>
</evidence>
<feature type="signal peptide" evidence="1">
    <location>
        <begin position="1"/>
        <end position="25"/>
    </location>
</feature>
<gene>
    <name evidence="4" type="primary">LOC104784912</name>
</gene>
<dbReference type="PROSITE" id="PS52045">
    <property type="entry name" value="NEPROSIN_PEP_CD"/>
    <property type="match status" value="1"/>
</dbReference>
<evidence type="ECO:0000313" key="3">
    <source>
        <dbReference type="Proteomes" id="UP000694864"/>
    </source>
</evidence>
<name>A0ABM0YZI6_CAMSA</name>
<sequence length="404" mass="45004">MMGMTGLAVALMVITSLTIATCADGKEFFHHPEIKVRRFLKQLNKPALKSIKSEDGDIIDCVPITSQPAFDHPSLKNHTIQVKPSFIPEGEGDATYTKKKKKPTQVWHKDGEYCPENTVPIRRTKKEDILRAKSLESFGKKSHQYIPEDTSSNPNFHHEYAYMGVKNGKFYGTKASINIWTPDVATPDEFSLSQTWLVSGIGNSRNTIEAGWQVYPGMYGDNNPRLFVYWTSDGYQHTGCYNIICSGFVQTNQQYAVGGSYSTVSQYDGSQIDLNLLIWKDQKTGNWWLKINDNDVMGYWPGSLFNSLGDGATKVEWGGEIYAPTGERHTTTDMGSGHFAAEGFKKASYIKNIMIVDGTNALREPQGLYSVDTGNCYTVKAGDSGTPFRLHFFYGGPGQNVNCP</sequence>
<feature type="chain" id="PRO_5047474921" evidence="1">
    <location>
        <begin position="26"/>
        <end position="404"/>
    </location>
</feature>
<dbReference type="PANTHER" id="PTHR31589">
    <property type="entry name" value="PROTEIN, PUTATIVE (DUF239)-RELATED-RELATED"/>
    <property type="match status" value="1"/>
</dbReference>
<keyword evidence="3" id="KW-1185">Reference proteome</keyword>
<reference evidence="4" key="2">
    <citation type="submission" date="2025-08" db="UniProtKB">
        <authorList>
            <consortium name="RefSeq"/>
        </authorList>
    </citation>
    <scope>IDENTIFICATION</scope>
    <source>
        <tissue evidence="4">Leaf</tissue>
    </source>
</reference>
<accession>A0ABM0YZI6</accession>
<protein>
    <submittedName>
        <fullName evidence="4">Uncharacterized protein LOC104784912</fullName>
    </submittedName>
</protein>